<evidence type="ECO:0000256" key="2">
    <source>
        <dbReference type="ARBA" id="ARBA00022525"/>
    </source>
</evidence>
<feature type="binding site" description="axial binding residue" evidence="6">
    <location>
        <position position="591"/>
    </location>
    <ligand>
        <name>heme b</name>
        <dbReference type="ChEBI" id="CHEBI:60344"/>
    </ligand>
    <ligandPart>
        <name>Fe</name>
        <dbReference type="ChEBI" id="CHEBI:18248"/>
    </ligandPart>
</feature>
<comment type="subcellular location">
    <subcellularLocation>
        <location evidence="1">Secreted</location>
    </subcellularLocation>
</comment>
<evidence type="ECO:0000256" key="5">
    <source>
        <dbReference type="ARBA" id="ARBA00023180"/>
    </source>
</evidence>
<gene>
    <name evidence="9" type="ORF">QYM36_017016</name>
</gene>
<keyword evidence="5" id="KW-0325">Glycoprotein</keyword>
<evidence type="ECO:0000256" key="6">
    <source>
        <dbReference type="PIRSR" id="PIRSR619791-2"/>
    </source>
</evidence>
<keyword evidence="3" id="KW-0575">Peroxidase</keyword>
<keyword evidence="6" id="KW-0349">Heme</keyword>
<keyword evidence="4 8" id="KW-0732">Signal</keyword>
<dbReference type="Pfam" id="PF03098">
    <property type="entry name" value="An_peroxidase"/>
    <property type="match status" value="1"/>
</dbReference>
<evidence type="ECO:0000256" key="1">
    <source>
        <dbReference type="ARBA" id="ARBA00004613"/>
    </source>
</evidence>
<accession>A0AA88HG69</accession>
<dbReference type="InterPro" id="IPR010255">
    <property type="entry name" value="Haem_peroxidase_sf"/>
</dbReference>
<dbReference type="InterPro" id="IPR037120">
    <property type="entry name" value="Haem_peroxidase_sf_animal"/>
</dbReference>
<name>A0AA88HG69_ARTSF</name>
<evidence type="ECO:0008006" key="11">
    <source>
        <dbReference type="Google" id="ProtNLM"/>
    </source>
</evidence>
<evidence type="ECO:0000313" key="10">
    <source>
        <dbReference type="Proteomes" id="UP001187531"/>
    </source>
</evidence>
<evidence type="ECO:0000256" key="4">
    <source>
        <dbReference type="ARBA" id="ARBA00022729"/>
    </source>
</evidence>
<dbReference type="PROSITE" id="PS50292">
    <property type="entry name" value="PEROXIDASE_3"/>
    <property type="match status" value="1"/>
</dbReference>
<dbReference type="PANTHER" id="PTHR11475">
    <property type="entry name" value="OXIDASE/PEROXIDASE"/>
    <property type="match status" value="1"/>
</dbReference>
<sequence>MHLLLFLPLVGLVLGECPHRVKRQDGFFRSYYNQFPSGFATLSIGGKKTPEPKYAPIAAPIYPAYEPEVEYPAQGCAKLYGQPTKCRPAGECAVWFQDIIGYDGSTCELEKGVTGLCCPGTPKNGKPPLFKRQNKKVQLRTPIDIYDLNAAAEEGQVQMKLLGETEKLLLKKGIQVQRNTPAFGHLLFFQTSSEAIGFSRSALLGVESTEALSRRFGMTPEEAGFGLAGFSLRDTVISDACFADEPCDESAFFRTHDGSCNNLRIGNLGKSKTPFQRILPAQYADGVWLPRVAKSGRPLPSARLVSISVVPDVDSPHYGQSLWTMQWGQFVDHDLTSTPVFRIETNGTGIICCGSDGKDLPSPVLVHPECFSIEIPEDDPFFARHGQRCMSFVRSMPAPRLDCSFGHGEQMNQLTHYLDGSNVYGSTQEEADGLRTFREGTLKVAPRDGFPPVVGGDLLPPDSEPEMSCSPPNATREIPCFKAGDSRSNEQPDLAVTHTIFLREHNRVATELGHLNPHWDDERIYQETRRIVIAELQHITYNEWLEPILGRQAMEAYGLLPLQYGFSKDYSEDVNPTMMNEFASAAFRFGHTLVQGHVELINQNKKVETTLLLRQHFFKSEVVYTPGNLDKFLIGLANQPQQDFDNYVSEELTNHLFQEPDMEFGMDLVSLNIQRGRDHGLPGYNSYRDICGLPRARHFDDLLDVIPHPIVERFKLLYRDVDDIDLFIAGISERPAEGALLGPTFQCIIGDQFSRLKIGDRYFYELGGMDHSFTEAQLNEIRKITLARVVCDNSEVETTQPLLFWTPSYFNEPVSCKGYSIPRIDLYPWKEDPHSSNYKPKYSQYQKRPSHKPSKPKIPYEQSQYKAEYYGPYKPEHYETYRTRPEYYKPEIYSFEQRIPNKYHEREYRGNRRY</sequence>
<dbReference type="GO" id="GO:0020037">
    <property type="term" value="F:heme binding"/>
    <property type="evidence" value="ECO:0007669"/>
    <property type="project" value="InterPro"/>
</dbReference>
<evidence type="ECO:0000256" key="3">
    <source>
        <dbReference type="ARBA" id="ARBA00022559"/>
    </source>
</evidence>
<dbReference type="GO" id="GO:0005576">
    <property type="term" value="C:extracellular region"/>
    <property type="evidence" value="ECO:0007669"/>
    <property type="project" value="UniProtKB-SubCell"/>
</dbReference>
<dbReference type="PRINTS" id="PR00457">
    <property type="entry name" value="ANPEROXIDASE"/>
</dbReference>
<dbReference type="SUPFAM" id="SSF48113">
    <property type="entry name" value="Heme-dependent peroxidases"/>
    <property type="match status" value="1"/>
</dbReference>
<reference evidence="9" key="1">
    <citation type="submission" date="2023-07" db="EMBL/GenBank/DDBJ databases">
        <title>Chromosome-level genome assembly of Artemia franciscana.</title>
        <authorList>
            <person name="Jo E."/>
        </authorList>
    </citation>
    <scope>NUCLEOTIDE SEQUENCE</scope>
    <source>
        <tissue evidence="9">Whole body</tissue>
    </source>
</reference>
<dbReference type="GO" id="GO:0004601">
    <property type="term" value="F:peroxidase activity"/>
    <property type="evidence" value="ECO:0007669"/>
    <property type="project" value="UniProtKB-KW"/>
</dbReference>
<dbReference type="EMBL" id="JAVRJZ010000021">
    <property type="protein sequence ID" value="KAK2704822.1"/>
    <property type="molecule type" value="Genomic_DNA"/>
</dbReference>
<comment type="caution">
    <text evidence="9">The sequence shown here is derived from an EMBL/GenBank/DDBJ whole genome shotgun (WGS) entry which is preliminary data.</text>
</comment>
<dbReference type="GO" id="GO:0006979">
    <property type="term" value="P:response to oxidative stress"/>
    <property type="evidence" value="ECO:0007669"/>
    <property type="project" value="InterPro"/>
</dbReference>
<keyword evidence="6" id="KW-0479">Metal-binding</keyword>
<organism evidence="9 10">
    <name type="scientific">Artemia franciscana</name>
    <name type="common">Brine shrimp</name>
    <name type="synonym">Artemia sanfranciscana</name>
    <dbReference type="NCBI Taxonomy" id="6661"/>
    <lineage>
        <taxon>Eukaryota</taxon>
        <taxon>Metazoa</taxon>
        <taxon>Ecdysozoa</taxon>
        <taxon>Arthropoda</taxon>
        <taxon>Crustacea</taxon>
        <taxon>Branchiopoda</taxon>
        <taxon>Anostraca</taxon>
        <taxon>Artemiidae</taxon>
        <taxon>Artemia</taxon>
    </lineage>
</organism>
<dbReference type="GO" id="GO:0046872">
    <property type="term" value="F:metal ion binding"/>
    <property type="evidence" value="ECO:0007669"/>
    <property type="project" value="UniProtKB-KW"/>
</dbReference>
<evidence type="ECO:0000256" key="8">
    <source>
        <dbReference type="SAM" id="SignalP"/>
    </source>
</evidence>
<feature type="chain" id="PRO_5041677960" description="Peroxinectin" evidence="8">
    <location>
        <begin position="16"/>
        <end position="914"/>
    </location>
</feature>
<feature type="compositionally biased region" description="Polar residues" evidence="7">
    <location>
        <begin position="838"/>
        <end position="847"/>
    </location>
</feature>
<proteinExistence type="predicted"/>
<dbReference type="FunFam" id="1.10.640.10:FF:000003">
    <property type="entry name" value="chorion peroxidase"/>
    <property type="match status" value="1"/>
</dbReference>
<dbReference type="Proteomes" id="UP001187531">
    <property type="component" value="Unassembled WGS sequence"/>
</dbReference>
<feature type="signal peptide" evidence="8">
    <location>
        <begin position="1"/>
        <end position="15"/>
    </location>
</feature>
<feature type="region of interest" description="Disordered" evidence="7">
    <location>
        <begin position="838"/>
        <end position="862"/>
    </location>
</feature>
<dbReference type="AlphaFoldDB" id="A0AA88HG69"/>
<dbReference type="PANTHER" id="PTHR11475:SF4">
    <property type="entry name" value="CHORION PEROXIDASE"/>
    <property type="match status" value="1"/>
</dbReference>
<dbReference type="CDD" id="cd09823">
    <property type="entry name" value="peroxinectin_like"/>
    <property type="match status" value="1"/>
</dbReference>
<keyword evidence="3" id="KW-0560">Oxidoreductase</keyword>
<protein>
    <recommendedName>
        <fullName evidence="11">Peroxinectin</fullName>
    </recommendedName>
</protein>
<evidence type="ECO:0000256" key="7">
    <source>
        <dbReference type="SAM" id="MobiDB-lite"/>
    </source>
</evidence>
<keyword evidence="6" id="KW-0408">Iron</keyword>
<keyword evidence="2" id="KW-0964">Secreted</keyword>
<dbReference type="InterPro" id="IPR019791">
    <property type="entry name" value="Haem_peroxidase_animal"/>
</dbReference>
<evidence type="ECO:0000313" key="9">
    <source>
        <dbReference type="EMBL" id="KAK2704822.1"/>
    </source>
</evidence>
<dbReference type="Gene3D" id="1.10.640.10">
    <property type="entry name" value="Haem peroxidase domain superfamily, animal type"/>
    <property type="match status" value="1"/>
</dbReference>
<keyword evidence="10" id="KW-1185">Reference proteome</keyword>